<dbReference type="PROSITE" id="PS51732">
    <property type="entry name" value="ASN_GLN_ASE_3"/>
    <property type="match status" value="1"/>
</dbReference>
<proteinExistence type="predicted"/>
<dbReference type="SUPFAM" id="SSF53774">
    <property type="entry name" value="Glutaminase/Asparaginase"/>
    <property type="match status" value="1"/>
</dbReference>
<feature type="domain" description="L-asparaginase N-terminal" evidence="1">
    <location>
        <begin position="4"/>
        <end position="40"/>
    </location>
</feature>
<gene>
    <name evidence="2" type="ORF">TTAC_LOCUS5854</name>
</gene>
<dbReference type="PIRSF" id="PIRSF001220">
    <property type="entry name" value="L-ASNase_gatD"/>
    <property type="match status" value="1"/>
</dbReference>
<evidence type="ECO:0000313" key="2">
    <source>
        <dbReference type="EMBL" id="VDM27809.1"/>
    </source>
</evidence>
<dbReference type="WBParaSite" id="TTAC_0000586801-mRNA-1">
    <property type="protein sequence ID" value="TTAC_0000586801-mRNA-1"/>
    <property type="gene ID" value="TTAC_0000586801"/>
</dbReference>
<evidence type="ECO:0000313" key="3">
    <source>
        <dbReference type="Proteomes" id="UP000274429"/>
    </source>
</evidence>
<dbReference type="OrthoDB" id="542841at2759"/>
<dbReference type="PANTHER" id="PTHR11707">
    <property type="entry name" value="L-ASPARAGINASE"/>
    <property type="match status" value="1"/>
</dbReference>
<dbReference type="STRING" id="6205.A0A0R3WYM8"/>
<evidence type="ECO:0000259" key="1">
    <source>
        <dbReference type="Pfam" id="PF00710"/>
    </source>
</evidence>
<dbReference type="InterPro" id="IPR027474">
    <property type="entry name" value="L-asparaginase_N"/>
</dbReference>
<dbReference type="GO" id="GO:0004067">
    <property type="term" value="F:asparaginase activity"/>
    <property type="evidence" value="ECO:0007669"/>
    <property type="project" value="UniProtKB-UniRule"/>
</dbReference>
<reference evidence="2 3" key="2">
    <citation type="submission" date="2018-11" db="EMBL/GenBank/DDBJ databases">
        <authorList>
            <consortium name="Pathogen Informatics"/>
        </authorList>
    </citation>
    <scope>NUCLEOTIDE SEQUENCE [LARGE SCALE GENOMIC DNA]</scope>
</reference>
<dbReference type="EMBL" id="UYWX01009374">
    <property type="protein sequence ID" value="VDM27809.1"/>
    <property type="molecule type" value="Genomic_DNA"/>
</dbReference>
<sequence>MSALLRGNRVVKRSATDLDAFTSPNYPLLAEMSIDVNFHLANILHYPGESKNLVVIDSLCRNVIMLRIFPSITTETVKALFKPPIEGLLVSPRWSYLIFSPIKLSLQTGRYSPFL</sequence>
<reference evidence="4" key="1">
    <citation type="submission" date="2017-02" db="UniProtKB">
        <authorList>
            <consortium name="WormBaseParasite"/>
        </authorList>
    </citation>
    <scope>IDENTIFICATION</scope>
</reference>
<dbReference type="AlphaFoldDB" id="A0A0R3WYM8"/>
<dbReference type="InterPro" id="IPR037152">
    <property type="entry name" value="L-asparaginase_N_sf"/>
</dbReference>
<accession>A0A0R3WYM8</accession>
<evidence type="ECO:0000313" key="4">
    <source>
        <dbReference type="WBParaSite" id="TTAC_0000586801-mRNA-1"/>
    </source>
</evidence>
<dbReference type="Proteomes" id="UP000274429">
    <property type="component" value="Unassembled WGS sequence"/>
</dbReference>
<name>A0A0R3WYM8_HYDTA</name>
<dbReference type="Pfam" id="PF00710">
    <property type="entry name" value="Asparaginase"/>
    <property type="match status" value="1"/>
</dbReference>
<dbReference type="Gene3D" id="3.40.50.1170">
    <property type="entry name" value="L-asparaginase, N-terminal domain"/>
    <property type="match status" value="1"/>
</dbReference>
<organism evidence="4">
    <name type="scientific">Hydatigena taeniaeformis</name>
    <name type="common">Feline tapeworm</name>
    <name type="synonym">Taenia taeniaeformis</name>
    <dbReference type="NCBI Taxonomy" id="6205"/>
    <lineage>
        <taxon>Eukaryota</taxon>
        <taxon>Metazoa</taxon>
        <taxon>Spiralia</taxon>
        <taxon>Lophotrochozoa</taxon>
        <taxon>Platyhelminthes</taxon>
        <taxon>Cestoda</taxon>
        <taxon>Eucestoda</taxon>
        <taxon>Cyclophyllidea</taxon>
        <taxon>Taeniidae</taxon>
        <taxon>Hydatigera</taxon>
    </lineage>
</organism>
<dbReference type="PIRSF" id="PIRSF500176">
    <property type="entry name" value="L_ASNase"/>
    <property type="match status" value="1"/>
</dbReference>
<dbReference type="InterPro" id="IPR006034">
    <property type="entry name" value="Asparaginase/glutaminase-like"/>
</dbReference>
<protein>
    <submittedName>
        <fullName evidence="4">Asparaginase domain-containing protein</fullName>
    </submittedName>
</protein>
<keyword evidence="3" id="KW-1185">Reference proteome</keyword>
<dbReference type="PANTHER" id="PTHR11707:SF28">
    <property type="entry name" value="60 KDA LYSOPHOSPHOLIPASE"/>
    <property type="match status" value="1"/>
</dbReference>
<dbReference type="InterPro" id="IPR036152">
    <property type="entry name" value="Asp/glu_Ase-like_sf"/>
</dbReference>